<dbReference type="NCBIfam" id="TIGR04183">
    <property type="entry name" value="Por_Secre_tail"/>
    <property type="match status" value="1"/>
</dbReference>
<evidence type="ECO:0000313" key="3">
    <source>
        <dbReference type="Proteomes" id="UP000239872"/>
    </source>
</evidence>
<dbReference type="InterPro" id="IPR006626">
    <property type="entry name" value="PbH1"/>
</dbReference>
<dbReference type="Proteomes" id="UP000239872">
    <property type="component" value="Unassembled WGS sequence"/>
</dbReference>
<proteinExistence type="predicted"/>
<dbReference type="Gene3D" id="2.60.40.10">
    <property type="entry name" value="Immunoglobulins"/>
    <property type="match status" value="2"/>
</dbReference>
<dbReference type="Gene3D" id="2.60.40.2700">
    <property type="match status" value="1"/>
</dbReference>
<dbReference type="Pfam" id="PF18962">
    <property type="entry name" value="Por_Secre_tail"/>
    <property type="match status" value="1"/>
</dbReference>
<dbReference type="SUPFAM" id="SSF51126">
    <property type="entry name" value="Pectin lyase-like"/>
    <property type="match status" value="1"/>
</dbReference>
<dbReference type="SMART" id="SM00710">
    <property type="entry name" value="PbH1"/>
    <property type="match status" value="10"/>
</dbReference>
<evidence type="ECO:0000313" key="2">
    <source>
        <dbReference type="EMBL" id="PQJ13115.1"/>
    </source>
</evidence>
<dbReference type="InterPro" id="IPR026444">
    <property type="entry name" value="Secre_tail"/>
</dbReference>
<evidence type="ECO:0000259" key="1">
    <source>
        <dbReference type="Pfam" id="PF18962"/>
    </source>
</evidence>
<keyword evidence="3" id="KW-1185">Reference proteome</keyword>
<protein>
    <recommendedName>
        <fullName evidence="1">Secretion system C-terminal sorting domain-containing protein</fullName>
    </recommendedName>
</protein>
<dbReference type="NCBIfam" id="NF038128">
    <property type="entry name" value="choice_anch_J"/>
    <property type="match status" value="2"/>
</dbReference>
<organism evidence="2 3">
    <name type="scientific">Flavipsychrobacter stenotrophus</name>
    <dbReference type="NCBI Taxonomy" id="2077091"/>
    <lineage>
        <taxon>Bacteria</taxon>
        <taxon>Pseudomonadati</taxon>
        <taxon>Bacteroidota</taxon>
        <taxon>Chitinophagia</taxon>
        <taxon>Chitinophagales</taxon>
        <taxon>Chitinophagaceae</taxon>
        <taxon>Flavipsychrobacter</taxon>
    </lineage>
</organism>
<dbReference type="Gene3D" id="2.60.120.200">
    <property type="match status" value="3"/>
</dbReference>
<gene>
    <name evidence="2" type="ORF">CJD36_005065</name>
</gene>
<sequence>MPTPGTVSATVSSGCSSYGSALSLVGASTDLGIAYQWQTSPNNSAPWTNATGTSTNASYAATIGANVYYRCMLTCTALSLTASTPGTLLTYGPQPASLPFLESFESTWLSCGSTNDIPNFAWVTTPVSGNRSWRREDETTANSGWSNTSGGFSPSAVSGGGSHAARFHSWSAASGNQGSLDLYVNFPAGTKSIRYNTINTTGTDVLNLLISLDNGATFTSLDGPVGLNASGWVGRTVTTTAVPSAGTTAILRWQATSDNGATDIGLDSIYVSLLPTVIASPSSLAFGNVNTGATTTLSTVLSASGLNPASGNLTITAPTGYYIWTGSSAVTTTTVAYSGSGGVITTPTLVVQFAPTAVATYNASITITGGGLAGGYNIPLTGNGANPCTGVPTAGTASATATSGCTAYSTTLSLPTASLGSDLTYQWYSGTDGVTYGTTIAGATNSTYIGTVSSGIYYRATVTCPTYGTTTSGGVFCLAPGTILPPYAENFDASSSLPCGWLIVDNNGNTTWSVGAALATGGTLPNAVFYTYNTVGPADDWLFTKGLNLTAGVTYNIDFKYGSNSSTTYFEKLEVKYGTTQSIAGMTSAAIFSNTAILTSSAMVSASTISITPVASGTYYLGFHAFSATDQNKLYVDDFSIVNAPATVVPTPTSLAFGNILTGAVSGSQTITISGANLTNSGSLTITASSGYEINNGSGWSSTYNYNYSGTSFSSYSIPVHFAPVSGTSYPGSVTISGGGLATPITITFSGTGVLSCSALPVAGAASATATIGCAPNYATTLSLSGATAAAGLTYQWYSGTDGVTYGTTIAGATDATYSVPSVSSAVYYRADITCPTYGTATSSGVLCNTPGAAIAATLPFTEIFESTWVCGTTRNLPNFYWSGTPTTGNASWRREDDGASAGWSSTSGAYSPVFSAGAHSARFHTWDAGTATGSISLYVNFPAGNKQIKYDYVNTGGADQLKLQLSLDNGATFTDIDVPAIIAASFTTRTVTTFAVPSVGTTAILRWTVTGDAGASDVGLDNIQITQLPSIVSTPSSLTFPTTATGSTTTLSTVLSGVTLTPASGTLTVTAPTGFYIWTGSSAVTSTTISYSGSGATITPSTFSVQFAPTAATTYTGNVTITGGGIASTYSIAVSGIGSTPCSAIPTAGATAATTTASCAASYPTTLSLPGATVAAGLTYQWYSGTDGITYGTTIAGATNSTYSATVTSGIYYRATVTCPTFGTATSTGVACSAAGHAIATIPFNESFETTWISCGATNDIPNYVWTNNPATGNASWRRDDDGASAGWSSTSGAYSPVFSAGAHSARFHTWDASTSTATLSMGITFPVGLKQIKYDYVNTGGAEQLKLQISLDGTTFTDLDVPPIIAATFTTRTVTTTAIPTTGTTAILRWTVTGDGGATDVGLDNIQISLLPSVIGAPSSLAFGAVNTGSSVTLSTSLTGVSLTPASGTVTVNGPGGYLMSTGGAFSNPLTINYTSGAFSSPLIVQFNPSAVLSYDGTITISGGGLSTPSVITLTGSGVTPCVGTPTPGTVLATVSSGCAPYNTTLSLGGGVTTGYSGLSYQWKSSVDGISYGNVGGATSSTYALNNSTIGTTYYKCEITCASSSAIQASGQALSFTPVTTFPYLENFDAVTSPALPCGWTTADVNGDGDPSIWTNFAGTATGSSAPNMLSYRYHLTNTADDWAFTPAIYCTAGNTYKLTFNYGNNGGTTYVEKLEVKYGSANTVAGMTTSLYANTAITNTTLASQSVSFVAASTGLVYYGFHCNSGADMNRLFIDDIKVEQFVPCAVPAGSPTALSCAPAVGITTVISFTPPSPVVDSYLVVASTSTTLSSSPVSGTNYAIGAALGGGVVIAKVAAGSSVTLTTNPTAGLAAATAYNVFMYSYNGISCIGTQPVYKTTLPGVSTFTTCVTPPAAPTTSSTLPAQGIVSWVGGIAGATNYTVNLYTNSIGTGTPAYSWTSPDASATSYLFTGIAGGAYFANVVANTPACGASSPLTIMNVPFSEPYFESFETISTQNAIPFGWAATANTGTYVPKYGNGASIVGPVTSPATMPAAYGSWDYVFVGKHTSTLNTNDNNWLVSPGVYLTPGTYTLGFDYRQDWNSSGGPQRWSLAAFVTNSNSVPAATTATPTGTSSGTYTSGGTLAVTGWNRATTGVTITTTGIYYVQIDAIPNANASLLMVDNISICKTPSAGTVTANPTALCAGSNVSLSASPVTAGYNYYSWSGPGGYSSTGINGTSAAYNATATYTAIPLTASGIYTVTIKSDPLSTPVCAITSTVSVAVLPTSPAAMTPIDTTICTSGSYTLGGGNVGTASMWSVAPAGYATVSLSGVVSGISESGMATPVTITYNSGCGGPAVSTTVKTLNSLSGTYNIGVGQPIKTLSQAAALYNCATSLTGPVVFQLTDATYPSETFPITISSNAAASATNTLTIRPASGISPTISGSASFAIFGINGKYITLEGSNNPVANTICPLVTASRNLTIQNTNTSTSSAVIWMGAGSNNNIQDCNINGSSSTQTLVGIGSGGAAIALNSLGNSNNNNSIVNNAISAVQNGIYSMGASAGTKNTGTVINQNVVTNTSNNGIMVGFESGINIKKNVVTGVSSATSGRDVVGINVGFANNSIVAGTTSVTGNEVADAVIEKNIVGSITSTASTGAQSAVGIAVAGSASGTANTIVNNSVYKMLSLSSGSDITAGLFLSGITSGVSSKVWYNTVALTGTPGVGTNPSFALAVSGIASPVDIKNNILVNAMWNGTANSARAMGFAYNTYSGLTSNYNVLRDSSAAPVFVAVGSLTAPTSTYASISAWQTGSGSTQDANSVLAIPVFNAPTAAIPNLGLSYAVANVAINNAGTPLTYTSDANCITRDASTPDIGISEFNGSAPPPAIAYVSNPSGNSCPTNQTVVADITINAAAPVGLDDGSVTGNGPKIYFSKNGTTWFSGAGTYVSGSTAIGGTSRWNFIINATTLGLLPGETVSYYLVAQDLSTPVVVGSLPVGVLASSVAAITTAPVPTTYSTYIASGTVAVGVGQTFTSLPAAVANYSASTCITGPVVLSLTDALYSMGSTSLTISGNASATATNTLTIQPAAGVSTTISSSNSTGTVFINGGKYIIIDGTNTTVTNSICPAVSASRNLTITNSSTGAVVWMATGTNNSKVQNCNITGNGIASTLIGIGSGGATPSLTSTGNANHNNSIINNRITAVGTGIYSMGSTTLSKNSGTIIDQNVMTAANGIGSNCILVGNENGINIRGNNIGGINSSASADVGGIIAGFGNSGILFTNTTGSEVSNATITNNIVDNINQSNTWSAVGIALAASSTGTSTIANNMVTRVFAKGTSSDFSSGIFIGGGLAGAVNLFYNSVYITGSYTGAGVPSYALAVSGTNPVITMKNNIFVYSASNGVTGYAAGFASSTFSNVTSSNNDFFSNGNLIGSGSLSTSATSSNSIAAWFATSGKDQNSLNVNPTFTSVSDLHLTSVVGNALLNDTGAVVAITSDLDCNTRDILYPDLGISEFTPPGCNTLTPLAGTASPATPAFCTSGSSNISVSGQTIDPTFGTVYYKWASSSSLTGPFTNIGSAVAASYSTAVLSSTTYYQFTDSCANTRRSGTTVTSVRIDPLPTGGTIVATPATLCPGSGVVVTLSQSGVPSGPAGAIATTYNWSGPNGYTATTAATNASFIPTTTAASGLYSLTVTYNEPGCISPAVTYSVSVNSVPTVASITAPSGYCLGSGSSITLTGVGASGTGPVTSYNWSGPAAFSTTTALSSVSFTPSSTTASGVYSLTVSYTGAGCVSAPVTSSTVTVADYPTVFNLTGGSGCSAAGITIGVDGSQTSDYTYALKRGATTVATLAGTTTSLSYSSVTAAGTYSVVATGPGGCQSNMTGTSVVATTPSASVSAAMPNICQPTTSASIGLSSIVGSPTTYSVNWNTTALSDGGFSNILAATLSGSSVTLIYNPTGGAGSFDGTLTLSNGACASTPYPVHTIVHAEPHVSVAAVNVPCVGYAGSIDFTGTDSATVSYSKDGAVVTSFSFNGTTHNLSTGVITFAHNYLIIDAHNAVCTTAVGTTITIDPTPMAWVGGTGGAGHESEWNRSTNWSCGFVPTVSDDVAIQVAAFNPVIPSAFTATTRNLTVSSGGVLVIDGSGELDVKGSLNNSNVILGNGKVVLNGSSAQVITGIGTANNLQLNNSMGATINTGSRLVIGNTLIITSGTLTTNDSLELASSDTNATARIAAIPSVGAAISGKVKADQYVMGGYRRFRFFAHPFSDTMSLSQLQPYIDITGPGGTANGFRYTASNAPSAFRLDPYTSNSSLGYDPGWKPFTKINAGAADTNKVHPGQGIRVFFRGSKGEGLGYSGYIGGYTPSATTFKMMGNVNQGNVSVSLAQGTSATLQSYNMVGNPYPSPVDMGTIIWNARNSGQAMGGAFFVFDPAMGAGGQFVSVNLGGSAVPYYVQANTCIQVQADHDGAHIEFTEADKSPNTSNYLYKAPVQYTSLNVYDEKYHLWDMLKINFNENATDENDKMLDAAKPMGVADFNFYSKSADNLKLAVDSRPFAAEKVIPLGLTSGYQQNFIIRTDNVVVPAGGKLVLHDKLLGRYVDMNQGTEYAFTIGKDKATQGDRFELALKSNVPTAIKPLAVTMTPNPTTDDVKISFTSGKKEKVTVRVMDISGVSIYNQDLGEQKNGTISVPLSTFAAGIYMVELTQGEQKVTQRLVKE</sequence>
<comment type="caution">
    <text evidence="2">The sequence shown here is derived from an EMBL/GenBank/DDBJ whole genome shotgun (WGS) entry which is preliminary data.</text>
</comment>
<name>A0A2S7T2T6_9BACT</name>
<dbReference type="InterPro" id="IPR013783">
    <property type="entry name" value="Ig-like_fold"/>
</dbReference>
<feature type="domain" description="Secretion system C-terminal sorting" evidence="1">
    <location>
        <begin position="4636"/>
        <end position="4708"/>
    </location>
</feature>
<accession>A0A2S7T2T6</accession>
<dbReference type="InterPro" id="IPR011050">
    <property type="entry name" value="Pectin_lyase_fold/virulence"/>
</dbReference>
<reference evidence="2 3" key="1">
    <citation type="submission" date="2018-01" db="EMBL/GenBank/DDBJ databases">
        <title>A novel member of the phylum Bacteroidetes isolated from glacier ice.</title>
        <authorList>
            <person name="Liu Q."/>
            <person name="Xin Y.-H."/>
        </authorList>
    </citation>
    <scope>NUCLEOTIDE SEQUENCE [LARGE SCALE GENOMIC DNA]</scope>
    <source>
        <strain evidence="2 3">RB1R16</strain>
    </source>
</reference>
<dbReference type="EMBL" id="PPSL01000001">
    <property type="protein sequence ID" value="PQJ13115.1"/>
    <property type="molecule type" value="Genomic_DNA"/>
</dbReference>